<keyword evidence="4" id="KW-1185">Reference proteome</keyword>
<reference evidence="4" key="1">
    <citation type="submission" date="2018-06" db="EMBL/GenBank/DDBJ databases">
        <authorList>
            <person name="Khan S.A."/>
        </authorList>
    </citation>
    <scope>NUCLEOTIDE SEQUENCE [LARGE SCALE GENOMIC DNA]</scope>
    <source>
        <strain evidence="4">DB-1506</strain>
    </source>
</reference>
<evidence type="ECO:0000256" key="1">
    <source>
        <dbReference type="SAM" id="Phobius"/>
    </source>
</evidence>
<feature type="transmembrane region" description="Helical" evidence="1">
    <location>
        <begin position="12"/>
        <end position="33"/>
    </location>
</feature>
<dbReference type="Pfam" id="PF12146">
    <property type="entry name" value="Hydrolase_4"/>
    <property type="match status" value="1"/>
</dbReference>
<protein>
    <submittedName>
        <fullName evidence="3">Alpha/beta hydrolase</fullName>
    </submittedName>
</protein>
<evidence type="ECO:0000313" key="4">
    <source>
        <dbReference type="Proteomes" id="UP000249065"/>
    </source>
</evidence>
<dbReference type="Gene3D" id="3.40.50.1820">
    <property type="entry name" value="alpha/beta hydrolase"/>
    <property type="match status" value="1"/>
</dbReference>
<keyword evidence="1" id="KW-0812">Transmembrane</keyword>
<dbReference type="InterPro" id="IPR022742">
    <property type="entry name" value="Hydrolase_4"/>
</dbReference>
<keyword evidence="1" id="KW-0472">Membrane</keyword>
<dbReference type="GO" id="GO:0016787">
    <property type="term" value="F:hydrolase activity"/>
    <property type="evidence" value="ECO:0007669"/>
    <property type="project" value="UniProtKB-KW"/>
</dbReference>
<feature type="domain" description="Serine aminopeptidase S33" evidence="2">
    <location>
        <begin position="121"/>
        <end position="238"/>
    </location>
</feature>
<organism evidence="3 4">
    <name type="scientific">Roseicella frigidaeris</name>
    <dbReference type="NCBI Taxonomy" id="2230885"/>
    <lineage>
        <taxon>Bacteria</taxon>
        <taxon>Pseudomonadati</taxon>
        <taxon>Pseudomonadota</taxon>
        <taxon>Alphaproteobacteria</taxon>
        <taxon>Acetobacterales</taxon>
        <taxon>Roseomonadaceae</taxon>
        <taxon>Roseicella</taxon>
    </lineage>
</organism>
<dbReference type="PANTHER" id="PTHR11614">
    <property type="entry name" value="PHOSPHOLIPASE-RELATED"/>
    <property type="match status" value="1"/>
</dbReference>
<proteinExistence type="predicted"/>
<dbReference type="EMBL" id="QLIX01000014">
    <property type="protein sequence ID" value="RAI57813.1"/>
    <property type="molecule type" value="Genomic_DNA"/>
</dbReference>
<dbReference type="InterPro" id="IPR051044">
    <property type="entry name" value="MAG_DAG_Lipase"/>
</dbReference>
<name>A0A327M6L5_9PROT</name>
<dbReference type="Proteomes" id="UP000249065">
    <property type="component" value="Unassembled WGS sequence"/>
</dbReference>
<dbReference type="SUPFAM" id="SSF53474">
    <property type="entry name" value="alpha/beta-Hydrolases"/>
    <property type="match status" value="1"/>
</dbReference>
<keyword evidence="3" id="KW-0378">Hydrolase</keyword>
<dbReference type="AlphaFoldDB" id="A0A327M6L5"/>
<dbReference type="OrthoDB" id="8476759at2"/>
<gene>
    <name evidence="3" type="ORF">DOO78_16955</name>
</gene>
<accession>A0A327M6L5</accession>
<keyword evidence="1" id="KW-1133">Transmembrane helix</keyword>
<sequence length="488" mass="53860">MLPLRIARARRLLRNLLFLLLGIGIGLLGLRVWQTQNGPALQAWHRFVPADLHAAEIEGMDWAGYLAAEAALFESVRRNVTERLEPEDRTPLNRYFEGSPVYPPRFRQDWNRSYLLLPEGPPRGAVVLLHGLTDTPYSLRHIARLYQSHGFLALGIRLPGHGTVPAGLTVARWEDWMAATHLAVREARRRVPAGPLHLVGFSNGGALAMKQAMEALDDPGRGRPDRLILISPMIGITEFARFAGLAGLPAMLPSFTKAAWLGIVAEFNPFKYNSFPVNGARQSWRLTRALQAELDRRTRAGRLEGLPPVLTFQSVLDFTVSTPAVVNGLYALLPDNGSELVLFDINRNSMLGILFRTASETALGRILPPAIRRYRTIAVTNAGEGEDAMVARVTEPGATQSRDLPLRARWPEGVYSLSHVALPFPPGDSLYGIAPDPADEAFGVQFGTIAPRGERGALRVPLDGLIRMSSNPFFEEMTERIGQMIEAR</sequence>
<dbReference type="InterPro" id="IPR029058">
    <property type="entry name" value="AB_hydrolase_fold"/>
</dbReference>
<comment type="caution">
    <text evidence="3">The sequence shown here is derived from an EMBL/GenBank/DDBJ whole genome shotgun (WGS) entry which is preliminary data.</text>
</comment>
<evidence type="ECO:0000313" key="3">
    <source>
        <dbReference type="EMBL" id="RAI57813.1"/>
    </source>
</evidence>
<evidence type="ECO:0000259" key="2">
    <source>
        <dbReference type="Pfam" id="PF12146"/>
    </source>
</evidence>